<comment type="caution">
    <text evidence="5">The sequence shown here is derived from an EMBL/GenBank/DDBJ whole genome shotgun (WGS) entry which is preliminary data.</text>
</comment>
<reference evidence="6" key="1">
    <citation type="submission" date="2012-08" db="EMBL/GenBank/DDBJ databases">
        <title>The Genome Sequence of Wuchereria bancrofti.</title>
        <authorList>
            <person name="Nutman T.B."/>
            <person name="Fink D.L."/>
            <person name="Russ C."/>
            <person name="Young S."/>
            <person name="Zeng Q."/>
            <person name="Koehrsen M."/>
            <person name="Alvarado L."/>
            <person name="Berlin A."/>
            <person name="Chapman S.B."/>
            <person name="Chen Z."/>
            <person name="Freedman E."/>
            <person name="Gellesch M."/>
            <person name="Goldberg J."/>
            <person name="Griggs A."/>
            <person name="Gujja S."/>
            <person name="Heilman E.R."/>
            <person name="Heiman D."/>
            <person name="Hepburn T."/>
            <person name="Howarth C."/>
            <person name="Jen D."/>
            <person name="Larson L."/>
            <person name="Lewis B."/>
            <person name="Mehta T."/>
            <person name="Park D."/>
            <person name="Pearson M."/>
            <person name="Roberts A."/>
            <person name="Saif S."/>
            <person name="Shea T."/>
            <person name="Shenoy N."/>
            <person name="Sisk P."/>
            <person name="Stolte C."/>
            <person name="Sykes S."/>
            <person name="Walk T."/>
            <person name="White J."/>
            <person name="Yandava C."/>
            <person name="Haas B."/>
            <person name="Henn M.R."/>
            <person name="Nusbaum C."/>
            <person name="Birren B."/>
        </authorList>
    </citation>
    <scope>NUCLEOTIDE SEQUENCE [LARGE SCALE GENOMIC DNA]</scope>
    <source>
        <strain evidence="6">NA</strain>
    </source>
</reference>
<dbReference type="PANTHER" id="PTHR10663">
    <property type="entry name" value="GUANYL-NUCLEOTIDE EXCHANGE FACTOR"/>
    <property type="match status" value="1"/>
</dbReference>
<dbReference type="AlphaFoldDB" id="J9F715"/>
<evidence type="ECO:0008006" key="7">
    <source>
        <dbReference type="Google" id="ProtNLM"/>
    </source>
</evidence>
<evidence type="ECO:0000313" key="6">
    <source>
        <dbReference type="Proteomes" id="UP000004810"/>
    </source>
</evidence>
<evidence type="ECO:0000259" key="4">
    <source>
        <dbReference type="Pfam" id="PF16213"/>
    </source>
</evidence>
<dbReference type="InterPro" id="IPR032691">
    <property type="entry name" value="Mon2/Sec7/BIG1-like_HUS"/>
</dbReference>
<dbReference type="InterPro" id="IPR032629">
    <property type="entry name" value="DCB_dom"/>
</dbReference>
<feature type="domain" description="Mon2/Sec7/BIG1-like HUS" evidence="3">
    <location>
        <begin position="294"/>
        <end position="368"/>
    </location>
</feature>
<evidence type="ECO:0000313" key="5">
    <source>
        <dbReference type="EMBL" id="EJW85332.1"/>
    </source>
</evidence>
<evidence type="ECO:0000256" key="2">
    <source>
        <dbReference type="ARBA" id="ARBA00022927"/>
    </source>
</evidence>
<evidence type="ECO:0000259" key="3">
    <source>
        <dbReference type="Pfam" id="PF12783"/>
    </source>
</evidence>
<proteinExistence type="predicted"/>
<dbReference type="Pfam" id="PF12783">
    <property type="entry name" value="Sec7-like_HUS"/>
    <property type="match status" value="2"/>
</dbReference>
<dbReference type="Pfam" id="PF16213">
    <property type="entry name" value="DCB"/>
    <property type="match status" value="1"/>
</dbReference>
<feature type="domain" description="Mon2/Sec7/BIG1-like dimerisation and cyclophilin-binding" evidence="4">
    <location>
        <begin position="28"/>
        <end position="200"/>
    </location>
</feature>
<evidence type="ECO:0000256" key="1">
    <source>
        <dbReference type="ARBA" id="ARBA00022448"/>
    </source>
</evidence>
<dbReference type="EMBL" id="ADBV01001193">
    <property type="protein sequence ID" value="EJW85332.1"/>
    <property type="molecule type" value="Genomic_DNA"/>
</dbReference>
<protein>
    <recommendedName>
        <fullName evidence="7">Mon2/Sec7/BIG1-like dimerisation and cyclophilin-binding domain-containing protein</fullName>
    </recommendedName>
</protein>
<sequence length="488" mass="54214">MNNELRKAAVMFLRNAIGRILADRDIKKKEHAQLRKACEQAIEELGTDGIDEGQDITTNVLPSKGQFIHADQYFLPFDLACHSRLPRIVIIALDCLQKLIAYGHLVGNGIDVTNPDRLLIDRIVEAICSPFYGPNTDEGVQLQILKAILAVVLAPTCEVHRGTLLLAVRTCFNIYLASRSPINQSTAKASLTQVINTVFGNALNAEDVASSPHQNDEKIVRAVVNYLVGQVSMHTDSVLGHSNHQGSTFNSVMAEVSLPSSFTLNPISMTSESGENISEDIPSVHLHFRTVQEEDAFLLFRALCRLSVKPIPERSDPNSHELRSKELSLEMLLLIVQNPSSLIHSSQPFVLALRHLLCVSLSRNGVSPIVFFKEIIFSILESSSSSFEHKWIVINMLEKICEDPQSMVDIYVNYDCDLTATNIFERIIDGLFKVAQGGSISDYGSSAAVLQKQRERSMRILGLECLVECLQCMVDWFDDISSNRPIPD</sequence>
<dbReference type="PANTHER" id="PTHR10663:SF375">
    <property type="entry name" value="LD29171P"/>
    <property type="match status" value="1"/>
</dbReference>
<accession>J9F715</accession>
<dbReference type="Proteomes" id="UP000004810">
    <property type="component" value="Unassembled WGS sequence"/>
</dbReference>
<name>J9F715_WUCBA</name>
<feature type="domain" description="Mon2/Sec7/BIG1-like HUS" evidence="3">
    <location>
        <begin position="370"/>
        <end position="423"/>
    </location>
</feature>
<gene>
    <name evidence="5" type="ORF">WUBG_03755</name>
</gene>
<feature type="non-terminal residue" evidence="5">
    <location>
        <position position="488"/>
    </location>
</feature>
<organism evidence="5 6">
    <name type="scientific">Wuchereria bancrofti</name>
    <dbReference type="NCBI Taxonomy" id="6293"/>
    <lineage>
        <taxon>Eukaryota</taxon>
        <taxon>Metazoa</taxon>
        <taxon>Ecdysozoa</taxon>
        <taxon>Nematoda</taxon>
        <taxon>Chromadorea</taxon>
        <taxon>Rhabditida</taxon>
        <taxon>Spirurina</taxon>
        <taxon>Spiruromorpha</taxon>
        <taxon>Filarioidea</taxon>
        <taxon>Onchocercidae</taxon>
        <taxon>Wuchereria</taxon>
    </lineage>
</organism>
<dbReference type="GO" id="GO:0015031">
    <property type="term" value="P:protein transport"/>
    <property type="evidence" value="ECO:0007669"/>
    <property type="project" value="UniProtKB-KW"/>
</dbReference>
<keyword evidence="2" id="KW-0653">Protein transport</keyword>
<keyword evidence="1" id="KW-0813">Transport</keyword>